<dbReference type="Gene3D" id="3.30.70.1060">
    <property type="entry name" value="Dimeric alpha+beta barrel"/>
    <property type="match status" value="1"/>
</dbReference>
<evidence type="ECO:0000313" key="3">
    <source>
        <dbReference type="EMBL" id="AVJ27800.1"/>
    </source>
</evidence>
<dbReference type="EMBL" id="CP023270">
    <property type="protein sequence ID" value="AVJ27800.1"/>
    <property type="molecule type" value="Genomic_DNA"/>
</dbReference>
<protein>
    <submittedName>
        <fullName evidence="3">Dehydrogenase</fullName>
    </submittedName>
</protein>
<comment type="similarity">
    <text evidence="1">Belongs to the YciI family.</text>
</comment>
<dbReference type="PANTHER" id="PTHR35174">
    <property type="entry name" value="BLL7171 PROTEIN-RELATED"/>
    <property type="match status" value="1"/>
</dbReference>
<evidence type="ECO:0000256" key="1">
    <source>
        <dbReference type="ARBA" id="ARBA00007689"/>
    </source>
</evidence>
<gene>
    <name evidence="3" type="ORF">CLM73_12115</name>
</gene>
<dbReference type="PANTHER" id="PTHR35174:SF3">
    <property type="entry name" value="BLL7171 PROTEIN"/>
    <property type="match status" value="1"/>
</dbReference>
<dbReference type="RefSeq" id="WP_105238646.1">
    <property type="nucleotide sequence ID" value="NZ_CP023270.1"/>
</dbReference>
<dbReference type="Pfam" id="PF03795">
    <property type="entry name" value="YCII"/>
    <property type="match status" value="1"/>
</dbReference>
<proteinExistence type="inferred from homology"/>
<evidence type="ECO:0000313" key="4">
    <source>
        <dbReference type="Proteomes" id="UP000239477"/>
    </source>
</evidence>
<dbReference type="Proteomes" id="UP000239477">
    <property type="component" value="Chromosome"/>
</dbReference>
<reference evidence="3 4" key="1">
    <citation type="submission" date="2017-09" db="EMBL/GenBank/DDBJ databases">
        <title>Genomic, metabolic, and phenotypic characteristics of bacterial isolates from the natural microbiome of the model nematode Caenorhabditis elegans.</title>
        <authorList>
            <person name="Zimmermann J."/>
            <person name="Obeng N."/>
            <person name="Yang W."/>
            <person name="Obeng O."/>
            <person name="Kissoyan K."/>
            <person name="Pees B."/>
            <person name="Dirksen P."/>
            <person name="Hoppner M."/>
            <person name="Franke A."/>
            <person name="Rosenstiel P."/>
            <person name="Leippe M."/>
            <person name="Dierking K."/>
            <person name="Kaleta C."/>
            <person name="Schulenburg H."/>
        </authorList>
    </citation>
    <scope>NUCLEOTIDE SEQUENCE [LARGE SCALE GENOMIC DNA]</scope>
    <source>
        <strain evidence="3 4">MYb73</strain>
    </source>
</reference>
<keyword evidence="4" id="KW-1185">Reference proteome</keyword>
<dbReference type="InterPro" id="IPR011008">
    <property type="entry name" value="Dimeric_a/b-barrel"/>
</dbReference>
<name>A0A2S0I6Y6_9BURK</name>
<dbReference type="InterPro" id="IPR005545">
    <property type="entry name" value="YCII"/>
</dbReference>
<feature type="domain" description="YCII-related" evidence="2">
    <location>
        <begin position="1"/>
        <end position="112"/>
    </location>
</feature>
<evidence type="ECO:0000259" key="2">
    <source>
        <dbReference type="Pfam" id="PF03795"/>
    </source>
</evidence>
<organism evidence="3 4">
    <name type="scientific">Achromobacter spanius</name>
    <dbReference type="NCBI Taxonomy" id="217203"/>
    <lineage>
        <taxon>Bacteria</taxon>
        <taxon>Pseudomonadati</taxon>
        <taxon>Pseudomonadota</taxon>
        <taxon>Betaproteobacteria</taxon>
        <taxon>Burkholderiales</taxon>
        <taxon>Alcaligenaceae</taxon>
        <taxon>Achromobacter</taxon>
    </lineage>
</organism>
<dbReference type="SUPFAM" id="SSF54909">
    <property type="entry name" value="Dimeric alpha+beta barrel"/>
    <property type="match status" value="1"/>
</dbReference>
<dbReference type="AlphaFoldDB" id="A0A2S0I6Y6"/>
<dbReference type="OrthoDB" id="9807535at2"/>
<accession>A0A2S0I6Y6</accession>
<sequence>MPYMLLIVEPVGQRAQRTPEEGREAYAQMVRYAESLQSRGLLTRAESLKSDAESVRLRVRDGDRQLMDGPYAEAKEMIGGFFLLTCESREEALALAAECPAAQWATVEVRELGPCFM</sequence>